<dbReference type="GeneID" id="54575027"/>
<dbReference type="AlphaFoldDB" id="A0A6A6IKN2"/>
<organism evidence="1 2">
    <name type="scientific">Trematosphaeria pertusa</name>
    <dbReference type="NCBI Taxonomy" id="390896"/>
    <lineage>
        <taxon>Eukaryota</taxon>
        <taxon>Fungi</taxon>
        <taxon>Dikarya</taxon>
        <taxon>Ascomycota</taxon>
        <taxon>Pezizomycotina</taxon>
        <taxon>Dothideomycetes</taxon>
        <taxon>Pleosporomycetidae</taxon>
        <taxon>Pleosporales</taxon>
        <taxon>Massarineae</taxon>
        <taxon>Trematosphaeriaceae</taxon>
        <taxon>Trematosphaeria</taxon>
    </lineage>
</organism>
<dbReference type="EMBL" id="ML987194">
    <property type="protein sequence ID" value="KAF2250043.1"/>
    <property type="molecule type" value="Genomic_DNA"/>
</dbReference>
<protein>
    <submittedName>
        <fullName evidence="1">Uncharacterized protein</fullName>
    </submittedName>
</protein>
<sequence>MRDGATNDRLVTARPLEPHESFAARRTTSCRICATAHAGIIADAWRSSVPVAALHREQSEHDVGVLWRAGLSCNATEGRPRRINRTSDITFLADVCSGCKGRRSGRADGSLSICVPGAGNGVAEHSLAAPAWHAPAAATTDVHACPGVSLQLAVAEPYHPSTWNALVSISHG</sequence>
<dbReference type="Proteomes" id="UP000800094">
    <property type="component" value="Unassembled WGS sequence"/>
</dbReference>
<evidence type="ECO:0000313" key="1">
    <source>
        <dbReference type="EMBL" id="KAF2250043.1"/>
    </source>
</evidence>
<dbReference type="RefSeq" id="XP_033685047.1">
    <property type="nucleotide sequence ID" value="XM_033821697.1"/>
</dbReference>
<name>A0A6A6IKN2_9PLEO</name>
<accession>A0A6A6IKN2</accession>
<gene>
    <name evidence="1" type="ORF">BU26DRAFT_294769</name>
</gene>
<keyword evidence="2" id="KW-1185">Reference proteome</keyword>
<evidence type="ECO:0000313" key="2">
    <source>
        <dbReference type="Proteomes" id="UP000800094"/>
    </source>
</evidence>
<proteinExistence type="predicted"/>
<reference evidence="1" key="1">
    <citation type="journal article" date="2020" name="Stud. Mycol.">
        <title>101 Dothideomycetes genomes: a test case for predicting lifestyles and emergence of pathogens.</title>
        <authorList>
            <person name="Haridas S."/>
            <person name="Albert R."/>
            <person name="Binder M."/>
            <person name="Bloem J."/>
            <person name="Labutti K."/>
            <person name="Salamov A."/>
            <person name="Andreopoulos B."/>
            <person name="Baker S."/>
            <person name="Barry K."/>
            <person name="Bills G."/>
            <person name="Bluhm B."/>
            <person name="Cannon C."/>
            <person name="Castanera R."/>
            <person name="Culley D."/>
            <person name="Daum C."/>
            <person name="Ezra D."/>
            <person name="Gonzalez J."/>
            <person name="Henrissat B."/>
            <person name="Kuo A."/>
            <person name="Liang C."/>
            <person name="Lipzen A."/>
            <person name="Lutzoni F."/>
            <person name="Magnuson J."/>
            <person name="Mondo S."/>
            <person name="Nolan M."/>
            <person name="Ohm R."/>
            <person name="Pangilinan J."/>
            <person name="Park H.-J."/>
            <person name="Ramirez L."/>
            <person name="Alfaro M."/>
            <person name="Sun H."/>
            <person name="Tritt A."/>
            <person name="Yoshinaga Y."/>
            <person name="Zwiers L.-H."/>
            <person name="Turgeon B."/>
            <person name="Goodwin S."/>
            <person name="Spatafora J."/>
            <person name="Crous P."/>
            <person name="Grigoriev I."/>
        </authorList>
    </citation>
    <scope>NUCLEOTIDE SEQUENCE</scope>
    <source>
        <strain evidence="1">CBS 122368</strain>
    </source>
</reference>
<dbReference type="OrthoDB" id="10645715at2759"/>